<feature type="domain" description="SIS" evidence="2">
    <location>
        <begin position="28"/>
        <end position="175"/>
    </location>
</feature>
<dbReference type="AlphaFoldDB" id="A0A0F4LM77"/>
<dbReference type="GO" id="GO:0004360">
    <property type="term" value="F:glutamine-fructose-6-phosphate transaminase (isomerizing) activity"/>
    <property type="evidence" value="ECO:0007669"/>
    <property type="project" value="TreeGrafter"/>
</dbReference>
<dbReference type="STRING" id="1218506.JF75_00390"/>
<comment type="caution">
    <text evidence="3">The sequence shown here is derived from an EMBL/GenBank/DDBJ whole genome shotgun (WGS) entry which is preliminary data.</text>
</comment>
<dbReference type="EMBL" id="JXLH01000002">
    <property type="protein sequence ID" value="KJY59922.1"/>
    <property type="molecule type" value="Genomic_DNA"/>
</dbReference>
<reference evidence="3 4" key="1">
    <citation type="submission" date="2015-01" db="EMBL/GenBank/DDBJ databases">
        <title>Comparative genomics of the lactic acid bacteria isolated from the honey bee gut.</title>
        <authorList>
            <person name="Ellegaard K.M."/>
            <person name="Tamarit D."/>
            <person name="Javelind E."/>
            <person name="Olofsson T."/>
            <person name="Andersson S.G."/>
            <person name="Vasquez A."/>
        </authorList>
    </citation>
    <scope>NUCLEOTIDE SEQUENCE [LARGE SCALE GENOMIC DNA]</scope>
    <source>
        <strain evidence="3 4">Hma2</strain>
    </source>
</reference>
<evidence type="ECO:0000313" key="4">
    <source>
        <dbReference type="Proteomes" id="UP000033612"/>
    </source>
</evidence>
<organism evidence="3 4">
    <name type="scientific">Lactobacillus kimbladii</name>
    <dbReference type="NCBI Taxonomy" id="1218506"/>
    <lineage>
        <taxon>Bacteria</taxon>
        <taxon>Bacillati</taxon>
        <taxon>Bacillota</taxon>
        <taxon>Bacilli</taxon>
        <taxon>Lactobacillales</taxon>
        <taxon>Lactobacillaceae</taxon>
        <taxon>Lactobacillus</taxon>
    </lineage>
</organism>
<name>A0A0F4LM77_9LACO</name>
<gene>
    <name evidence="3" type="ORF">JF75_00390</name>
</gene>
<dbReference type="OrthoDB" id="2268792at2"/>
<dbReference type="GO" id="GO:0006487">
    <property type="term" value="P:protein N-linked glycosylation"/>
    <property type="evidence" value="ECO:0007669"/>
    <property type="project" value="TreeGrafter"/>
</dbReference>
<protein>
    <recommendedName>
        <fullName evidence="2">SIS domain-containing protein</fullName>
    </recommendedName>
</protein>
<evidence type="ECO:0000259" key="2">
    <source>
        <dbReference type="PROSITE" id="PS51464"/>
    </source>
</evidence>
<dbReference type="Pfam" id="PF01380">
    <property type="entry name" value="SIS"/>
    <property type="match status" value="2"/>
</dbReference>
<dbReference type="GO" id="GO:0006002">
    <property type="term" value="P:fructose 6-phosphate metabolic process"/>
    <property type="evidence" value="ECO:0007669"/>
    <property type="project" value="TreeGrafter"/>
</dbReference>
<accession>A0A0F4LM77</accession>
<dbReference type="HOGENOM" id="CLU_012520_1_0_9"/>
<proteinExistence type="predicted"/>
<dbReference type="GO" id="GO:0006047">
    <property type="term" value="P:UDP-N-acetylglucosamine metabolic process"/>
    <property type="evidence" value="ECO:0007669"/>
    <property type="project" value="TreeGrafter"/>
</dbReference>
<dbReference type="PROSITE" id="PS51464">
    <property type="entry name" value="SIS"/>
    <property type="match status" value="1"/>
</dbReference>
<evidence type="ECO:0000256" key="1">
    <source>
        <dbReference type="ARBA" id="ARBA00022737"/>
    </source>
</evidence>
<dbReference type="InterPro" id="IPR035466">
    <property type="entry name" value="GlmS/AgaS_SIS"/>
</dbReference>
<dbReference type="InterPro" id="IPR046348">
    <property type="entry name" value="SIS_dom_sf"/>
</dbReference>
<dbReference type="PANTHER" id="PTHR10937:SF17">
    <property type="entry name" value="GLUCOSAMINE-FRUCTOSE-6-PHOSPHATE AMINOTRANSFERASE"/>
    <property type="match status" value="1"/>
</dbReference>
<dbReference type="PATRIC" id="fig|1218506.3.peg.67"/>
<evidence type="ECO:0000313" key="3">
    <source>
        <dbReference type="EMBL" id="KJY59922.1"/>
    </source>
</evidence>
<dbReference type="GO" id="GO:0097367">
    <property type="term" value="F:carbohydrate derivative binding"/>
    <property type="evidence" value="ECO:0007669"/>
    <property type="project" value="InterPro"/>
</dbReference>
<dbReference type="CDD" id="cd05008">
    <property type="entry name" value="SIS_GlmS_GlmD_1"/>
    <property type="match status" value="1"/>
</dbReference>
<dbReference type="InterPro" id="IPR001347">
    <property type="entry name" value="SIS_dom"/>
</dbReference>
<dbReference type="RefSeq" id="WP_046331346.1">
    <property type="nucleotide sequence ID" value="NZ_JBHTBO010000013.1"/>
</dbReference>
<sequence>MKIIDNIYDQPNRLQKILNTHATIANDLTELVTKNQIKKVYLTGSGTSYHAATLIAMYFNKFTNLDAQAIIPGNFTNYLQPSPYFKAQETLLIGISQSGTSTSTLETIRKAKKLNFNTVAISEETKSKIAQESDLVIYLNTGDEVIPVETRGYTSTIMLGLLLALHLGLAQKVITEENYKKFLTQTEQELKKLPTTLSNTEEFYLQHKNELVTMKKGAIAGYGYNYATALEAYLKMYETFHAPLTVHEFGELLHGYEMAFDSEQYIFLIIANGPEKELANKYLDFLKQVTKHLFVITDQNLEFIPEAKVLKVPSLTYDELSPFNLIIPFQIIASRNCEAIGYDTAKYPLKIESFAHF</sequence>
<dbReference type="SUPFAM" id="SSF53697">
    <property type="entry name" value="SIS domain"/>
    <property type="match status" value="1"/>
</dbReference>
<keyword evidence="1" id="KW-0677">Repeat</keyword>
<keyword evidence="4" id="KW-1185">Reference proteome</keyword>
<dbReference type="Proteomes" id="UP000033612">
    <property type="component" value="Unassembled WGS sequence"/>
</dbReference>
<dbReference type="PANTHER" id="PTHR10937">
    <property type="entry name" value="GLUCOSAMINE--FRUCTOSE-6-PHOSPHATE AMINOTRANSFERASE, ISOMERIZING"/>
    <property type="match status" value="1"/>
</dbReference>
<dbReference type="Gene3D" id="3.40.50.10490">
    <property type="entry name" value="Glucose-6-phosphate isomerase like protein, domain 1"/>
    <property type="match status" value="2"/>
</dbReference>